<dbReference type="PANTHER" id="PTHR48055:SF46">
    <property type="entry name" value="LEUCINE-RICH REPEAT SERINE_THREONINE-PROTEIN KINASE 1"/>
    <property type="match status" value="1"/>
</dbReference>
<dbReference type="InterPro" id="IPR000719">
    <property type="entry name" value="Prot_kinase_dom"/>
</dbReference>
<dbReference type="Pfam" id="PF07714">
    <property type="entry name" value="PK_Tyr_Ser-Thr"/>
    <property type="match status" value="1"/>
</dbReference>
<organism evidence="2 3">
    <name type="scientific">Gonium pectorale</name>
    <name type="common">Green alga</name>
    <dbReference type="NCBI Taxonomy" id="33097"/>
    <lineage>
        <taxon>Eukaryota</taxon>
        <taxon>Viridiplantae</taxon>
        <taxon>Chlorophyta</taxon>
        <taxon>core chlorophytes</taxon>
        <taxon>Chlorophyceae</taxon>
        <taxon>CS clade</taxon>
        <taxon>Chlamydomonadales</taxon>
        <taxon>Volvocaceae</taxon>
        <taxon>Gonium</taxon>
    </lineage>
</organism>
<dbReference type="PROSITE" id="PS50011">
    <property type="entry name" value="PROTEIN_KINASE_DOM"/>
    <property type="match status" value="1"/>
</dbReference>
<dbReference type="SUPFAM" id="SSF56112">
    <property type="entry name" value="Protein kinase-like (PK-like)"/>
    <property type="match status" value="1"/>
</dbReference>
<dbReference type="InterPro" id="IPR011009">
    <property type="entry name" value="Kinase-like_dom_sf"/>
</dbReference>
<dbReference type="AlphaFoldDB" id="A0A150G896"/>
<dbReference type="STRING" id="33097.A0A150G896"/>
<feature type="domain" description="Protein kinase" evidence="1">
    <location>
        <begin position="1"/>
        <end position="120"/>
    </location>
</feature>
<dbReference type="InterPro" id="IPR051564">
    <property type="entry name" value="LRR_receptor-like_kinase"/>
</dbReference>
<dbReference type="GO" id="GO:0005524">
    <property type="term" value="F:ATP binding"/>
    <property type="evidence" value="ECO:0007669"/>
    <property type="project" value="InterPro"/>
</dbReference>
<dbReference type="OrthoDB" id="548589at2759"/>
<comment type="caution">
    <text evidence="2">The sequence shown here is derived from an EMBL/GenBank/DDBJ whole genome shotgun (WGS) entry which is preliminary data.</text>
</comment>
<evidence type="ECO:0000313" key="3">
    <source>
        <dbReference type="Proteomes" id="UP000075714"/>
    </source>
</evidence>
<dbReference type="Proteomes" id="UP000075714">
    <property type="component" value="Unassembled WGS sequence"/>
</dbReference>
<dbReference type="EMBL" id="LSYV01000048">
    <property type="protein sequence ID" value="KXZ46079.1"/>
    <property type="molecule type" value="Genomic_DNA"/>
</dbReference>
<accession>A0A150G896</accession>
<sequence>MCVCVSRGSPVYMAPEVGANGRVSRASDVYSFGVLLLELMVGMRASIIGDAVRAATGGLTAAELHGETNPMLAVLRLHLPPDRSPTCPAELRQLAADCLAPAAGSRPTCAQVAETLVGVLESLAPLARPSAAAAPAAPAT</sequence>
<name>A0A150G896_GONPE</name>
<proteinExistence type="predicted"/>
<reference evidence="3" key="1">
    <citation type="journal article" date="2016" name="Nat. Commun.">
        <title>The Gonium pectorale genome demonstrates co-option of cell cycle regulation during the evolution of multicellularity.</title>
        <authorList>
            <person name="Hanschen E.R."/>
            <person name="Marriage T.N."/>
            <person name="Ferris P.J."/>
            <person name="Hamaji T."/>
            <person name="Toyoda A."/>
            <person name="Fujiyama A."/>
            <person name="Neme R."/>
            <person name="Noguchi H."/>
            <person name="Minakuchi Y."/>
            <person name="Suzuki M."/>
            <person name="Kawai-Toyooka H."/>
            <person name="Smith D.R."/>
            <person name="Sparks H."/>
            <person name="Anderson J."/>
            <person name="Bakaric R."/>
            <person name="Luria V."/>
            <person name="Karger A."/>
            <person name="Kirschner M.W."/>
            <person name="Durand P.M."/>
            <person name="Michod R.E."/>
            <person name="Nozaki H."/>
            <person name="Olson B.J."/>
        </authorList>
    </citation>
    <scope>NUCLEOTIDE SEQUENCE [LARGE SCALE GENOMIC DNA]</scope>
    <source>
        <strain evidence="3">NIES-2863</strain>
    </source>
</reference>
<gene>
    <name evidence="2" type="ORF">GPECTOR_47g355</name>
</gene>
<dbReference type="GO" id="GO:0004672">
    <property type="term" value="F:protein kinase activity"/>
    <property type="evidence" value="ECO:0007669"/>
    <property type="project" value="InterPro"/>
</dbReference>
<dbReference type="InterPro" id="IPR001245">
    <property type="entry name" value="Ser-Thr/Tyr_kinase_cat_dom"/>
</dbReference>
<protein>
    <recommendedName>
        <fullName evidence="1">Protein kinase domain-containing protein</fullName>
    </recommendedName>
</protein>
<evidence type="ECO:0000313" key="2">
    <source>
        <dbReference type="EMBL" id="KXZ46079.1"/>
    </source>
</evidence>
<keyword evidence="3" id="KW-1185">Reference proteome</keyword>
<evidence type="ECO:0000259" key="1">
    <source>
        <dbReference type="PROSITE" id="PS50011"/>
    </source>
</evidence>
<dbReference type="PANTHER" id="PTHR48055">
    <property type="entry name" value="LEUCINE-RICH REPEAT RECEPTOR PROTEIN KINASE EMS1"/>
    <property type="match status" value="1"/>
</dbReference>
<dbReference type="Gene3D" id="1.10.510.10">
    <property type="entry name" value="Transferase(Phosphotransferase) domain 1"/>
    <property type="match status" value="1"/>
</dbReference>